<name>A0A0V1ECU7_TRIPS</name>
<dbReference type="AlphaFoldDB" id="A0A0V1ECU7"/>
<dbReference type="EMBL" id="JYDR01000058">
    <property type="protein sequence ID" value="KRY71452.1"/>
    <property type="molecule type" value="Genomic_DNA"/>
</dbReference>
<comment type="caution">
    <text evidence="1">The sequence shown here is derived from an EMBL/GenBank/DDBJ whole genome shotgun (WGS) entry which is preliminary data.</text>
</comment>
<sequence length="55" mass="6368">MALTPHYFYPPYGISIKTTALRNFQCSCHLLFVTYPYALTHLPLSPFWSALFLSQ</sequence>
<evidence type="ECO:0000313" key="2">
    <source>
        <dbReference type="Proteomes" id="UP000054632"/>
    </source>
</evidence>
<evidence type="ECO:0000313" key="1">
    <source>
        <dbReference type="EMBL" id="KRY71452.1"/>
    </source>
</evidence>
<proteinExistence type="predicted"/>
<reference evidence="1 2" key="1">
    <citation type="submission" date="2015-01" db="EMBL/GenBank/DDBJ databases">
        <title>Evolution of Trichinella species and genotypes.</title>
        <authorList>
            <person name="Korhonen P.K."/>
            <person name="Edoardo P."/>
            <person name="Giuseppe L.R."/>
            <person name="Gasser R.B."/>
        </authorList>
    </citation>
    <scope>NUCLEOTIDE SEQUENCE [LARGE SCALE GENOMIC DNA]</scope>
    <source>
        <strain evidence="1">ISS13</strain>
    </source>
</reference>
<accession>A0A0V1ECU7</accession>
<protein>
    <submittedName>
        <fullName evidence="1">Uncharacterized protein</fullName>
    </submittedName>
</protein>
<organism evidence="1 2">
    <name type="scientific">Trichinella pseudospiralis</name>
    <name type="common">Parasitic roundworm</name>
    <dbReference type="NCBI Taxonomy" id="6337"/>
    <lineage>
        <taxon>Eukaryota</taxon>
        <taxon>Metazoa</taxon>
        <taxon>Ecdysozoa</taxon>
        <taxon>Nematoda</taxon>
        <taxon>Enoplea</taxon>
        <taxon>Dorylaimia</taxon>
        <taxon>Trichinellida</taxon>
        <taxon>Trichinellidae</taxon>
        <taxon>Trichinella</taxon>
    </lineage>
</organism>
<gene>
    <name evidence="1" type="ORF">T4A_723</name>
</gene>
<dbReference type="Proteomes" id="UP000054632">
    <property type="component" value="Unassembled WGS sequence"/>
</dbReference>
<dbReference type="SUPFAM" id="SSF161070">
    <property type="entry name" value="SNF-like"/>
    <property type="match status" value="1"/>
</dbReference>
<dbReference type="InterPro" id="IPR037272">
    <property type="entry name" value="SNS_sf"/>
</dbReference>